<reference evidence="2" key="2">
    <citation type="submission" date="2020-06" db="EMBL/GenBank/DDBJ databases">
        <title>Helianthus annuus Genome sequencing and assembly Release 2.</title>
        <authorList>
            <person name="Gouzy J."/>
            <person name="Langlade N."/>
            <person name="Munos S."/>
        </authorList>
    </citation>
    <scope>NUCLEOTIDE SEQUENCE</scope>
    <source>
        <tissue evidence="2">Leaves</tissue>
    </source>
</reference>
<keyword evidence="1" id="KW-0175">Coiled coil</keyword>
<dbReference type="Gramene" id="mRNA:HanXRQr2_Chr11g0480871">
    <property type="protein sequence ID" value="CDS:HanXRQr2_Chr11g0480871.1"/>
    <property type="gene ID" value="HanXRQr2_Chr11g0480871"/>
</dbReference>
<dbReference type="EMBL" id="MNCJ02000326">
    <property type="protein sequence ID" value="KAF5781214.1"/>
    <property type="molecule type" value="Genomic_DNA"/>
</dbReference>
<protein>
    <submittedName>
        <fullName evidence="2">Uncharacterized protein</fullName>
    </submittedName>
</protein>
<accession>A0A9K3HMW8</accession>
<reference evidence="2" key="1">
    <citation type="journal article" date="2017" name="Nature">
        <title>The sunflower genome provides insights into oil metabolism, flowering and Asterid evolution.</title>
        <authorList>
            <person name="Badouin H."/>
            <person name="Gouzy J."/>
            <person name="Grassa C.J."/>
            <person name="Murat F."/>
            <person name="Staton S.E."/>
            <person name="Cottret L."/>
            <person name="Lelandais-Briere C."/>
            <person name="Owens G.L."/>
            <person name="Carrere S."/>
            <person name="Mayjonade B."/>
            <person name="Legrand L."/>
            <person name="Gill N."/>
            <person name="Kane N.C."/>
            <person name="Bowers J.E."/>
            <person name="Hubner S."/>
            <person name="Bellec A."/>
            <person name="Berard A."/>
            <person name="Berges H."/>
            <person name="Blanchet N."/>
            <person name="Boniface M.C."/>
            <person name="Brunel D."/>
            <person name="Catrice O."/>
            <person name="Chaidir N."/>
            <person name="Claudel C."/>
            <person name="Donnadieu C."/>
            <person name="Faraut T."/>
            <person name="Fievet G."/>
            <person name="Helmstetter N."/>
            <person name="King M."/>
            <person name="Knapp S.J."/>
            <person name="Lai Z."/>
            <person name="Le Paslier M.C."/>
            <person name="Lippi Y."/>
            <person name="Lorenzon L."/>
            <person name="Mandel J.R."/>
            <person name="Marage G."/>
            <person name="Marchand G."/>
            <person name="Marquand E."/>
            <person name="Bret-Mestries E."/>
            <person name="Morien E."/>
            <person name="Nambeesan S."/>
            <person name="Nguyen T."/>
            <person name="Pegot-Espagnet P."/>
            <person name="Pouilly N."/>
            <person name="Raftis F."/>
            <person name="Sallet E."/>
            <person name="Schiex T."/>
            <person name="Thomas J."/>
            <person name="Vandecasteele C."/>
            <person name="Vares D."/>
            <person name="Vear F."/>
            <person name="Vautrin S."/>
            <person name="Crespi M."/>
            <person name="Mangin B."/>
            <person name="Burke J.M."/>
            <person name="Salse J."/>
            <person name="Munos S."/>
            <person name="Vincourt P."/>
            <person name="Rieseberg L.H."/>
            <person name="Langlade N.B."/>
        </authorList>
    </citation>
    <scope>NUCLEOTIDE SEQUENCE</scope>
    <source>
        <tissue evidence="2">Leaves</tissue>
    </source>
</reference>
<evidence type="ECO:0000313" key="3">
    <source>
        <dbReference type="Proteomes" id="UP000215914"/>
    </source>
</evidence>
<evidence type="ECO:0000313" key="2">
    <source>
        <dbReference type="EMBL" id="KAF5781214.1"/>
    </source>
</evidence>
<dbReference type="AlphaFoldDB" id="A0A9K3HMW8"/>
<sequence>MLESLMLQTRQFEQTKMDLEKSKLDVVTLQENLNSLQNGGKNGFNQTSNLDSSSNAKILRDEIAMMRKEVKLATKAEETSKKAMDDLASALSEVAMESSTVNERLRLLEEQVAHLKKEIERLREELELQMETSERLRVESEEQVLAWTAKEMGFISYIKKAGEDNASLKQENHKHNEALVAVENTTRIAREEGLKRRDILKDDADMLRYR</sequence>
<dbReference type="PANTHER" id="PTHR35164:SF9">
    <property type="entry name" value="EXPRESSED PROTEIN"/>
    <property type="match status" value="1"/>
</dbReference>
<keyword evidence="3" id="KW-1185">Reference proteome</keyword>
<name>A0A9K3HMW8_HELAN</name>
<proteinExistence type="predicted"/>
<organism evidence="2 3">
    <name type="scientific">Helianthus annuus</name>
    <name type="common">Common sunflower</name>
    <dbReference type="NCBI Taxonomy" id="4232"/>
    <lineage>
        <taxon>Eukaryota</taxon>
        <taxon>Viridiplantae</taxon>
        <taxon>Streptophyta</taxon>
        <taxon>Embryophyta</taxon>
        <taxon>Tracheophyta</taxon>
        <taxon>Spermatophyta</taxon>
        <taxon>Magnoliopsida</taxon>
        <taxon>eudicotyledons</taxon>
        <taxon>Gunneridae</taxon>
        <taxon>Pentapetalae</taxon>
        <taxon>asterids</taxon>
        <taxon>campanulids</taxon>
        <taxon>Asterales</taxon>
        <taxon>Asteraceae</taxon>
        <taxon>Asteroideae</taxon>
        <taxon>Heliantheae alliance</taxon>
        <taxon>Heliantheae</taxon>
        <taxon>Helianthus</taxon>
    </lineage>
</organism>
<comment type="caution">
    <text evidence="2">The sequence shown here is derived from an EMBL/GenBank/DDBJ whole genome shotgun (WGS) entry which is preliminary data.</text>
</comment>
<feature type="coiled-coil region" evidence="1">
    <location>
        <begin position="19"/>
        <end position="185"/>
    </location>
</feature>
<dbReference type="PANTHER" id="PTHR35164">
    <property type="entry name" value="EXPRESSED PROTEIN"/>
    <property type="match status" value="1"/>
</dbReference>
<evidence type="ECO:0000256" key="1">
    <source>
        <dbReference type="SAM" id="Coils"/>
    </source>
</evidence>
<gene>
    <name evidence="2" type="ORF">HanXRQr2_Chr11g0480871</name>
</gene>
<dbReference type="Proteomes" id="UP000215914">
    <property type="component" value="Unassembled WGS sequence"/>
</dbReference>